<feature type="region of interest" description="Disordered" evidence="5">
    <location>
        <begin position="46"/>
        <end position="126"/>
    </location>
</feature>
<evidence type="ECO:0000256" key="3">
    <source>
        <dbReference type="ARBA" id="ARBA00022989"/>
    </source>
</evidence>
<evidence type="ECO:0000256" key="5">
    <source>
        <dbReference type="SAM" id="MobiDB-lite"/>
    </source>
</evidence>
<feature type="region of interest" description="Disordered" evidence="5">
    <location>
        <begin position="270"/>
        <end position="297"/>
    </location>
</feature>
<name>A0A9P3LSN5_9FUNG</name>
<feature type="compositionally biased region" description="Basic and acidic residues" evidence="5">
    <location>
        <begin position="113"/>
        <end position="124"/>
    </location>
</feature>
<dbReference type="SMART" id="SM00271">
    <property type="entry name" value="DnaJ"/>
    <property type="match status" value="1"/>
</dbReference>
<evidence type="ECO:0000256" key="2">
    <source>
        <dbReference type="ARBA" id="ARBA00022692"/>
    </source>
</evidence>
<dbReference type="SUPFAM" id="SSF46565">
    <property type="entry name" value="Chaperone J-domain"/>
    <property type="match status" value="1"/>
</dbReference>
<reference evidence="7" key="1">
    <citation type="submission" date="2021-11" db="EMBL/GenBank/DDBJ databases">
        <authorList>
            <person name="Herlambang A."/>
            <person name="Guo Y."/>
            <person name="Takashima Y."/>
            <person name="Nishizawa T."/>
        </authorList>
    </citation>
    <scope>NUCLEOTIDE SEQUENCE</scope>
    <source>
        <strain evidence="7">E1425</strain>
    </source>
</reference>
<dbReference type="InterPro" id="IPR051100">
    <property type="entry name" value="DnaJ_subfamily_B/C"/>
</dbReference>
<feature type="compositionally biased region" description="Low complexity" evidence="5">
    <location>
        <begin position="55"/>
        <end position="99"/>
    </location>
</feature>
<proteinExistence type="predicted"/>
<dbReference type="AlphaFoldDB" id="A0A9P3LSN5"/>
<dbReference type="PROSITE" id="PS50076">
    <property type="entry name" value="DNAJ_2"/>
    <property type="match status" value="1"/>
</dbReference>
<keyword evidence="4" id="KW-0472">Membrane</keyword>
<dbReference type="Gene3D" id="1.10.287.110">
    <property type="entry name" value="DnaJ domain"/>
    <property type="match status" value="1"/>
</dbReference>
<dbReference type="PANTHER" id="PTHR43908">
    <property type="entry name" value="AT29763P-RELATED"/>
    <property type="match status" value="1"/>
</dbReference>
<dbReference type="OrthoDB" id="1507364at2759"/>
<dbReference type="Pfam" id="PF00226">
    <property type="entry name" value="DnaJ"/>
    <property type="match status" value="1"/>
</dbReference>
<comment type="caution">
    <text evidence="7">The sequence shown here is derived from an EMBL/GenBank/DDBJ whole genome shotgun (WGS) entry which is preliminary data.</text>
</comment>
<evidence type="ECO:0000256" key="1">
    <source>
        <dbReference type="ARBA" id="ARBA00004167"/>
    </source>
</evidence>
<evidence type="ECO:0000259" key="6">
    <source>
        <dbReference type="PROSITE" id="PS50076"/>
    </source>
</evidence>
<sequence>MEVNRDEALRCVEIARRHLNSGNYASARKFVGKSISLFPTPEAKALLTKIDQEESSPSSSTSSSPAGSTSTSSTFNTSTPSSTKSSPNPGSSSSFGGASKRPEAVPPRPRSTPVDHKPAERDYTPEQVAAVKAVRSSGGDFYKVLGIKKDATDSEIKKAYRKLALQMHPDKNAAPGADEAFKIVSKAFTVLSDPQKRAIFDQHGPEDGRSSGVNYDRAQPTGMHGFGGGGMNGMHGFEAEISPEELFNMFFGGGNFGGSFHSATFAGPGFGTRQFRTQQTQHRQHRQHAQAAGGGGGGTSGFSSLIQILPLILLFIMSMASNFFSDDSSSSSASSNSPATSDFSLGARGSYQSARFTSAHHVPYFVNERKFQTVFMVPGTKDRLNLEQMHNGVKIKKMLSQLEENVEVAYLRAMQAECVEEKDRKTRAQNRAMGFWGPDKKMWEQAQKMATPSCDIIREKFGEQYVR</sequence>
<dbReference type="EMBL" id="BQFW01000002">
    <property type="protein sequence ID" value="GJJ69173.1"/>
    <property type="molecule type" value="Genomic_DNA"/>
</dbReference>
<keyword evidence="8" id="KW-1185">Reference proteome</keyword>
<dbReference type="InterPro" id="IPR001623">
    <property type="entry name" value="DnaJ_domain"/>
</dbReference>
<dbReference type="CDD" id="cd06257">
    <property type="entry name" value="DnaJ"/>
    <property type="match status" value="1"/>
</dbReference>
<dbReference type="GO" id="GO:0071218">
    <property type="term" value="P:cellular response to misfolded protein"/>
    <property type="evidence" value="ECO:0007669"/>
    <property type="project" value="TreeGrafter"/>
</dbReference>
<organism evidence="7 8">
    <name type="scientific">Entomortierella parvispora</name>
    <dbReference type="NCBI Taxonomy" id="205924"/>
    <lineage>
        <taxon>Eukaryota</taxon>
        <taxon>Fungi</taxon>
        <taxon>Fungi incertae sedis</taxon>
        <taxon>Mucoromycota</taxon>
        <taxon>Mortierellomycotina</taxon>
        <taxon>Mortierellomycetes</taxon>
        <taxon>Mortierellales</taxon>
        <taxon>Mortierellaceae</taxon>
        <taxon>Entomortierella</taxon>
    </lineage>
</organism>
<gene>
    <name evidence="7" type="ORF">EMPS_01519</name>
</gene>
<feature type="domain" description="J" evidence="6">
    <location>
        <begin position="140"/>
        <end position="204"/>
    </location>
</feature>
<dbReference type="Pfam" id="PF09320">
    <property type="entry name" value="DUF1977"/>
    <property type="match status" value="1"/>
</dbReference>
<dbReference type="PRINTS" id="PR00625">
    <property type="entry name" value="JDOMAIN"/>
</dbReference>
<accession>A0A9P3LSN5</accession>
<keyword evidence="3" id="KW-1133">Transmembrane helix</keyword>
<reference evidence="7" key="2">
    <citation type="journal article" date="2022" name="Microbiol. Resour. Announc.">
        <title>Whole-Genome Sequence of Entomortierella parvispora E1425, a Mucoromycotan Fungus Associated with Burkholderiaceae-Related Endosymbiotic Bacteria.</title>
        <authorList>
            <person name="Herlambang A."/>
            <person name="Guo Y."/>
            <person name="Takashima Y."/>
            <person name="Narisawa K."/>
            <person name="Ohta H."/>
            <person name="Nishizawa T."/>
        </authorList>
    </citation>
    <scope>NUCLEOTIDE SEQUENCE</scope>
    <source>
        <strain evidence="7">E1425</strain>
    </source>
</reference>
<comment type="subcellular location">
    <subcellularLocation>
        <location evidence="1">Membrane</location>
        <topology evidence="1">Single-pass membrane protein</topology>
    </subcellularLocation>
</comment>
<dbReference type="FunFam" id="1.10.287.110:FF:000070">
    <property type="entry name" value="Endoplasmic reticulum protein, putative"/>
    <property type="match status" value="1"/>
</dbReference>
<evidence type="ECO:0000256" key="4">
    <source>
        <dbReference type="ARBA" id="ARBA00023136"/>
    </source>
</evidence>
<dbReference type="GO" id="GO:0005789">
    <property type="term" value="C:endoplasmic reticulum membrane"/>
    <property type="evidence" value="ECO:0007669"/>
    <property type="project" value="TreeGrafter"/>
</dbReference>
<dbReference type="Proteomes" id="UP000827284">
    <property type="component" value="Unassembled WGS sequence"/>
</dbReference>
<protein>
    <submittedName>
        <fullName evidence="7">DnaJ homolog subfamily B member 12</fullName>
    </submittedName>
</protein>
<dbReference type="PANTHER" id="PTHR43908:SF3">
    <property type="entry name" value="AT29763P-RELATED"/>
    <property type="match status" value="1"/>
</dbReference>
<dbReference type="InterPro" id="IPR015399">
    <property type="entry name" value="DUF1977_DnaJ-like"/>
</dbReference>
<dbReference type="GO" id="GO:0030544">
    <property type="term" value="F:Hsp70 protein binding"/>
    <property type="evidence" value="ECO:0007669"/>
    <property type="project" value="TreeGrafter"/>
</dbReference>
<dbReference type="InterPro" id="IPR036869">
    <property type="entry name" value="J_dom_sf"/>
</dbReference>
<keyword evidence="2" id="KW-0812">Transmembrane</keyword>
<evidence type="ECO:0000313" key="8">
    <source>
        <dbReference type="Proteomes" id="UP000827284"/>
    </source>
</evidence>
<evidence type="ECO:0000313" key="7">
    <source>
        <dbReference type="EMBL" id="GJJ69173.1"/>
    </source>
</evidence>
<feature type="compositionally biased region" description="Low complexity" evidence="5">
    <location>
        <begin position="271"/>
        <end position="281"/>
    </location>
</feature>